<gene>
    <name evidence="1" type="ORF">PSM36_2939</name>
</gene>
<keyword evidence="2" id="KW-1185">Reference proteome</keyword>
<evidence type="ECO:0000313" key="2">
    <source>
        <dbReference type="Proteomes" id="UP000187464"/>
    </source>
</evidence>
<reference evidence="1 2" key="1">
    <citation type="submission" date="2016-08" db="EMBL/GenBank/DDBJ databases">
        <authorList>
            <person name="Seilhamer J.J."/>
        </authorList>
    </citation>
    <scope>NUCLEOTIDE SEQUENCE [LARGE SCALE GENOMIC DNA]</scope>
    <source>
        <strain evidence="1">M3/6</strain>
    </source>
</reference>
<dbReference type="EMBL" id="LT605205">
    <property type="protein sequence ID" value="SCD21728.1"/>
    <property type="molecule type" value="Genomic_DNA"/>
</dbReference>
<dbReference type="Pfam" id="PF19891">
    <property type="entry name" value="DUF6364"/>
    <property type="match status" value="1"/>
</dbReference>
<dbReference type="Proteomes" id="UP000187464">
    <property type="component" value="Chromosome I"/>
</dbReference>
<dbReference type="InterPro" id="IPR045944">
    <property type="entry name" value="DUF6364"/>
</dbReference>
<dbReference type="KEGG" id="psac:PSM36_2939"/>
<accession>A0A1R3T8V7</accession>
<sequence>MTTKLTLNIDKDIIEYAKSYAKENNVSLSKLIENYLNSLTQKDNKQSKKVSPLVESLTGVIPSEELDERKSYRDYLAEKYT</sequence>
<dbReference type="AlphaFoldDB" id="A0A1R3T8V7"/>
<organism evidence="1 2">
    <name type="scientific">Proteiniphilum saccharofermentans</name>
    <dbReference type="NCBI Taxonomy" id="1642647"/>
    <lineage>
        <taxon>Bacteria</taxon>
        <taxon>Pseudomonadati</taxon>
        <taxon>Bacteroidota</taxon>
        <taxon>Bacteroidia</taxon>
        <taxon>Bacteroidales</taxon>
        <taxon>Dysgonomonadaceae</taxon>
        <taxon>Proteiniphilum</taxon>
    </lineage>
</organism>
<dbReference type="RefSeq" id="WP_076931517.1">
    <property type="nucleotide sequence ID" value="NZ_DAMBAO010000023.1"/>
</dbReference>
<dbReference type="STRING" id="1642647.PSM36_2939"/>
<evidence type="ECO:0000313" key="1">
    <source>
        <dbReference type="EMBL" id="SCD21728.1"/>
    </source>
</evidence>
<protein>
    <recommendedName>
        <fullName evidence="3">Antitoxin</fullName>
    </recommendedName>
</protein>
<name>A0A1R3T8V7_9BACT</name>
<evidence type="ECO:0008006" key="3">
    <source>
        <dbReference type="Google" id="ProtNLM"/>
    </source>
</evidence>
<proteinExistence type="predicted"/>